<dbReference type="RefSeq" id="WP_123642531.1">
    <property type="nucleotide sequence ID" value="NZ_ML119085.1"/>
</dbReference>
<name>A0A3N2R145_9RHOB</name>
<dbReference type="AlphaFoldDB" id="A0A3N2R145"/>
<dbReference type="EMBL" id="RDRB01000005">
    <property type="protein sequence ID" value="ROU01200.1"/>
    <property type="molecule type" value="Genomic_DNA"/>
</dbReference>
<dbReference type="SUPFAM" id="SSF55021">
    <property type="entry name" value="ACT-like"/>
    <property type="match status" value="2"/>
</dbReference>
<evidence type="ECO:0000313" key="3">
    <source>
        <dbReference type="EMBL" id="ROU01200.1"/>
    </source>
</evidence>
<gene>
    <name evidence="3" type="ORF">EAT49_11825</name>
</gene>
<feature type="domain" description="DUF2241" evidence="1">
    <location>
        <begin position="8"/>
        <end position="61"/>
    </location>
</feature>
<dbReference type="Proteomes" id="UP000268016">
    <property type="component" value="Unassembled WGS sequence"/>
</dbReference>
<dbReference type="InterPro" id="IPR027795">
    <property type="entry name" value="CASTOR_ACT_dom"/>
</dbReference>
<sequence>MSVEDGPEMIARMSPRLDPRGWVFVVSDDPVLVDQALATFREDEGLSLILPEEANAGGLPMSRITLQVNSSLAGVGLTAAVSGALAEAGIACNVVAAFHHDHLFVPEDRAAEAMEILRALSAAAR</sequence>
<proteinExistence type="predicted"/>
<dbReference type="PANTHER" id="PTHR39199:SF1">
    <property type="entry name" value="BLR5128 PROTEIN"/>
    <property type="match status" value="1"/>
</dbReference>
<dbReference type="Pfam" id="PF10000">
    <property type="entry name" value="ACT_3"/>
    <property type="match status" value="1"/>
</dbReference>
<dbReference type="InterPro" id="IPR045865">
    <property type="entry name" value="ACT-like_dom_sf"/>
</dbReference>
<dbReference type="Pfam" id="PF13840">
    <property type="entry name" value="ACT_7"/>
    <property type="match status" value="1"/>
</dbReference>
<feature type="domain" description="CASTOR ACT" evidence="2">
    <location>
        <begin position="64"/>
        <end position="118"/>
    </location>
</feature>
<evidence type="ECO:0000259" key="1">
    <source>
        <dbReference type="Pfam" id="PF10000"/>
    </source>
</evidence>
<protein>
    <submittedName>
        <fullName evidence="3">ACT domain-containing protein</fullName>
    </submittedName>
</protein>
<dbReference type="InterPro" id="IPR018717">
    <property type="entry name" value="DUF2241"/>
</dbReference>
<keyword evidence="4" id="KW-1185">Reference proteome</keyword>
<dbReference type="Gene3D" id="3.30.2130.10">
    <property type="entry name" value="VC0802-like"/>
    <property type="match status" value="1"/>
</dbReference>
<accession>A0A3N2R145</accession>
<dbReference type="OrthoDB" id="517867at2"/>
<dbReference type="PANTHER" id="PTHR39199">
    <property type="entry name" value="BLR5128 PROTEIN"/>
    <property type="match status" value="1"/>
</dbReference>
<organism evidence="3 4">
    <name type="scientific">Histidinibacterium lentulum</name>
    <dbReference type="NCBI Taxonomy" id="2480588"/>
    <lineage>
        <taxon>Bacteria</taxon>
        <taxon>Pseudomonadati</taxon>
        <taxon>Pseudomonadota</taxon>
        <taxon>Alphaproteobacteria</taxon>
        <taxon>Rhodobacterales</taxon>
        <taxon>Paracoccaceae</taxon>
        <taxon>Histidinibacterium</taxon>
    </lineage>
</organism>
<reference evidence="3 4" key="1">
    <citation type="submission" date="2018-10" db="EMBL/GenBank/DDBJ databases">
        <title>Histidinibacterium lentulum gen. nov., sp. nov., a marine bacterium from the culture broth of Picochlorum sp. 122.</title>
        <authorList>
            <person name="Wang G."/>
        </authorList>
    </citation>
    <scope>NUCLEOTIDE SEQUENCE [LARGE SCALE GENOMIC DNA]</scope>
    <source>
        <strain evidence="3 4">B17</strain>
    </source>
</reference>
<evidence type="ECO:0000259" key="2">
    <source>
        <dbReference type="Pfam" id="PF13840"/>
    </source>
</evidence>
<comment type="caution">
    <text evidence="3">The sequence shown here is derived from an EMBL/GenBank/DDBJ whole genome shotgun (WGS) entry which is preliminary data.</text>
</comment>
<evidence type="ECO:0000313" key="4">
    <source>
        <dbReference type="Proteomes" id="UP000268016"/>
    </source>
</evidence>